<feature type="compositionally biased region" description="Basic residues" evidence="1">
    <location>
        <begin position="258"/>
        <end position="275"/>
    </location>
</feature>
<dbReference type="EMBL" id="WEGI01000030">
    <property type="protein sequence ID" value="MQY31999.1"/>
    <property type="molecule type" value="Genomic_DNA"/>
</dbReference>
<gene>
    <name evidence="2" type="ORF">NRB56_76120</name>
</gene>
<comment type="caution">
    <text evidence="2">The sequence shown here is derived from an EMBL/GenBank/DDBJ whole genome shotgun (WGS) entry which is preliminary data.</text>
</comment>
<evidence type="ECO:0000313" key="2">
    <source>
        <dbReference type="EMBL" id="MQY31999.1"/>
    </source>
</evidence>
<dbReference type="Proteomes" id="UP000431401">
    <property type="component" value="Unassembled WGS sequence"/>
</dbReference>
<name>A0A7K0E1P4_9NOCA</name>
<proteinExistence type="predicted"/>
<evidence type="ECO:0000313" key="3">
    <source>
        <dbReference type="Proteomes" id="UP000431401"/>
    </source>
</evidence>
<feature type="region of interest" description="Disordered" evidence="1">
    <location>
        <begin position="237"/>
        <end position="275"/>
    </location>
</feature>
<reference evidence="2 3" key="1">
    <citation type="submission" date="2019-10" db="EMBL/GenBank/DDBJ databases">
        <title>Nocardia macrotermitis sp. nov. and Nocardia aurantia sp. nov., isolated from the gut of fungus growing-termite Macrotermes natalensis.</title>
        <authorList>
            <person name="Benndorf R."/>
            <person name="Schwitalla J."/>
            <person name="Martin K."/>
            <person name="De Beer W."/>
            <person name="Kaster A.-K."/>
            <person name="Vollmers J."/>
            <person name="Poulsen M."/>
            <person name="Beemelmanns C."/>
        </authorList>
    </citation>
    <scope>NUCLEOTIDE SEQUENCE [LARGE SCALE GENOMIC DNA]</scope>
    <source>
        <strain evidence="2 3">RB56</strain>
    </source>
</reference>
<dbReference type="AntiFam" id="ANF00178">
    <property type="entry name" value="Shadow ORF (opposite dhbF)"/>
</dbReference>
<accession>A0A7K0E1P4</accession>
<organism evidence="2 3">
    <name type="scientific">Nocardia aurantia</name>
    <dbReference type="NCBI Taxonomy" id="2585199"/>
    <lineage>
        <taxon>Bacteria</taxon>
        <taxon>Bacillati</taxon>
        <taxon>Actinomycetota</taxon>
        <taxon>Actinomycetes</taxon>
        <taxon>Mycobacteriales</taxon>
        <taxon>Nocardiaceae</taxon>
        <taxon>Nocardia</taxon>
    </lineage>
</organism>
<sequence>MSRQCGIEPFHQRARRADGDCRRYGPFVGAGIGRRLVPGLGARIRVGIRRLGRKWLWRRLFRCHPALGDVVAFGLAEQVDIPDDHRRVVGDRTQNTQQPRRERRHRLRIEQIRRIIPRQRQPTGRILTHGQLHIELRRGHRHIHHRELQARQHHSRRITGAGRLERQRHLEQRMPRLRPHRRHHIHQLLERHISMRERRHIHRPHPPQQALERLLRRHLRPQHQRVHEHPHHIIQSTITTTGDRRPHRDVPAPGQSGRPHRQHRMHHHEQRHPTRLRHLRQTRMQPRIHGEHMHRTGIRRHLRTRPIRRQLDLLRHPRQPIHPIRHLPRRQRTRILDRTQDFPLPHRVIRILHRQRRPHRHLTGRPRTIRSHHIPQQRPQRETVTGNVMQHQHHHMHRFGAPHPEQCGTERDIRGHIERICRHFGCPREQFVRTDRLGYRLQLDIGHREHALIADSVEFRVDRAQGFVARHHIP</sequence>
<evidence type="ECO:0000256" key="1">
    <source>
        <dbReference type="SAM" id="MobiDB-lite"/>
    </source>
</evidence>
<keyword evidence="3" id="KW-1185">Reference proteome</keyword>
<protein>
    <submittedName>
        <fullName evidence="2">Uncharacterized protein</fullName>
    </submittedName>
</protein>
<dbReference type="AlphaFoldDB" id="A0A7K0E1P4"/>